<protein>
    <submittedName>
        <fullName evidence="7">Putative integral membrane protein</fullName>
    </submittedName>
</protein>
<dbReference type="PANTHER" id="PTHR41335">
    <property type="entry name" value="MEMBRANE PROTEIN-RELATED"/>
    <property type="match status" value="1"/>
</dbReference>
<evidence type="ECO:0000256" key="4">
    <source>
        <dbReference type="ARBA" id="ARBA00023136"/>
    </source>
</evidence>
<organism evidence="7 8">
    <name type="scientific">Paenibacillus prosopidis</name>
    <dbReference type="NCBI Taxonomy" id="630520"/>
    <lineage>
        <taxon>Bacteria</taxon>
        <taxon>Bacillati</taxon>
        <taxon>Bacillota</taxon>
        <taxon>Bacilli</taxon>
        <taxon>Bacillales</taxon>
        <taxon>Paenibacillaceae</taxon>
        <taxon>Paenibacillus</taxon>
    </lineage>
</organism>
<keyword evidence="4 5" id="KW-0472">Membrane</keyword>
<evidence type="ECO:0000256" key="2">
    <source>
        <dbReference type="ARBA" id="ARBA00022692"/>
    </source>
</evidence>
<dbReference type="Proteomes" id="UP000252415">
    <property type="component" value="Unassembled WGS sequence"/>
</dbReference>
<dbReference type="AlphaFoldDB" id="A0A368VR11"/>
<dbReference type="OrthoDB" id="2990728at2"/>
<evidence type="ECO:0000256" key="3">
    <source>
        <dbReference type="ARBA" id="ARBA00022989"/>
    </source>
</evidence>
<evidence type="ECO:0000313" key="7">
    <source>
        <dbReference type="EMBL" id="RCW44328.1"/>
    </source>
</evidence>
<sequence>MKGQGVLISALVFALIIAIFAVINVEPVEVNFLFTKATLPLILVILASTLLGGLTVGLLGLIRQIRLQRKVKMLEKQVSELTAETELFGIHAAVRTESKESAPVPSTE</sequence>
<evidence type="ECO:0000256" key="5">
    <source>
        <dbReference type="SAM" id="Phobius"/>
    </source>
</evidence>
<evidence type="ECO:0000313" key="8">
    <source>
        <dbReference type="Proteomes" id="UP000252415"/>
    </source>
</evidence>
<name>A0A368VR11_9BACL</name>
<comment type="caution">
    <text evidence="7">The sequence shown here is derived from an EMBL/GenBank/DDBJ whole genome shotgun (WGS) entry which is preliminary data.</text>
</comment>
<gene>
    <name evidence="7" type="ORF">DFP97_112194</name>
</gene>
<keyword evidence="3 5" id="KW-1133">Transmembrane helix</keyword>
<keyword evidence="8" id="KW-1185">Reference proteome</keyword>
<accession>A0A368VR11</accession>
<dbReference type="InterPro" id="IPR010445">
    <property type="entry name" value="LapA_dom"/>
</dbReference>
<dbReference type="Pfam" id="PF06305">
    <property type="entry name" value="LapA_dom"/>
    <property type="match status" value="1"/>
</dbReference>
<dbReference type="RefSeq" id="WP_114381868.1">
    <property type="nucleotide sequence ID" value="NZ_QPJD01000012.1"/>
</dbReference>
<evidence type="ECO:0000256" key="1">
    <source>
        <dbReference type="ARBA" id="ARBA00022475"/>
    </source>
</evidence>
<evidence type="ECO:0000259" key="6">
    <source>
        <dbReference type="Pfam" id="PF06305"/>
    </source>
</evidence>
<dbReference type="EMBL" id="QPJD01000012">
    <property type="protein sequence ID" value="RCW44328.1"/>
    <property type="molecule type" value="Genomic_DNA"/>
</dbReference>
<dbReference type="PANTHER" id="PTHR41335:SF1">
    <property type="entry name" value="MEMBRANE PROTEIN"/>
    <property type="match status" value="1"/>
</dbReference>
<dbReference type="GO" id="GO:0005886">
    <property type="term" value="C:plasma membrane"/>
    <property type="evidence" value="ECO:0007669"/>
    <property type="project" value="InterPro"/>
</dbReference>
<feature type="transmembrane region" description="Helical" evidence="5">
    <location>
        <begin position="7"/>
        <end position="25"/>
    </location>
</feature>
<feature type="domain" description="Lipopolysaccharide assembly protein A" evidence="6">
    <location>
        <begin position="24"/>
        <end position="85"/>
    </location>
</feature>
<keyword evidence="2 5" id="KW-0812">Transmembrane</keyword>
<reference evidence="7 8" key="1">
    <citation type="submission" date="2018-07" db="EMBL/GenBank/DDBJ databases">
        <title>Genomic Encyclopedia of Type Strains, Phase III (KMG-III): the genomes of soil and plant-associated and newly described type strains.</title>
        <authorList>
            <person name="Whitman W."/>
        </authorList>
    </citation>
    <scope>NUCLEOTIDE SEQUENCE [LARGE SCALE GENOMIC DNA]</scope>
    <source>
        <strain evidence="7 8">CECT 7506</strain>
    </source>
</reference>
<feature type="transmembrane region" description="Helical" evidence="5">
    <location>
        <begin position="37"/>
        <end position="62"/>
    </location>
</feature>
<proteinExistence type="predicted"/>
<keyword evidence="1" id="KW-1003">Cell membrane</keyword>